<feature type="transmembrane region" description="Helical" evidence="8">
    <location>
        <begin position="96"/>
        <end position="115"/>
    </location>
</feature>
<keyword evidence="7 8" id="KW-0472">Membrane</keyword>
<dbReference type="HAMAP" id="MF_01937">
    <property type="entry name" value="MenA_1"/>
    <property type="match status" value="1"/>
</dbReference>
<dbReference type="InterPro" id="IPR026046">
    <property type="entry name" value="UBIAD1"/>
</dbReference>
<keyword evidence="3 8" id="KW-1003">Cell membrane</keyword>
<dbReference type="InterPro" id="IPR004657">
    <property type="entry name" value="MenA"/>
</dbReference>
<dbReference type="EC" id="2.5.1.74" evidence="8 9"/>
<dbReference type="Pfam" id="PF01040">
    <property type="entry name" value="UbiA"/>
    <property type="match status" value="1"/>
</dbReference>
<feature type="transmembrane region" description="Helical" evidence="8">
    <location>
        <begin position="221"/>
        <end position="241"/>
    </location>
</feature>
<evidence type="ECO:0000256" key="2">
    <source>
        <dbReference type="ARBA" id="ARBA00022428"/>
    </source>
</evidence>
<feature type="transmembrane region" description="Helical" evidence="8">
    <location>
        <begin position="46"/>
        <end position="64"/>
    </location>
</feature>
<dbReference type="PANTHER" id="PTHR13929">
    <property type="entry name" value="1,4-DIHYDROXY-2-NAPHTHOATE OCTAPRENYLTRANSFERASE"/>
    <property type="match status" value="1"/>
</dbReference>
<evidence type="ECO:0000313" key="10">
    <source>
        <dbReference type="EMBL" id="VYS78200.1"/>
    </source>
</evidence>
<feature type="transmembrane region" description="Helical" evidence="8">
    <location>
        <begin position="121"/>
        <end position="137"/>
    </location>
</feature>
<feature type="transmembrane region" description="Helical" evidence="8">
    <location>
        <begin position="144"/>
        <end position="166"/>
    </location>
</feature>
<dbReference type="InterPro" id="IPR000537">
    <property type="entry name" value="UbiA_prenyltransferase"/>
</dbReference>
<reference evidence="10" key="1">
    <citation type="submission" date="2019-11" db="EMBL/GenBank/DDBJ databases">
        <authorList>
            <person name="Feng L."/>
        </authorList>
    </citation>
    <scope>NUCLEOTIDE SEQUENCE</scope>
    <source>
        <strain evidence="10">AodontolyticusLFYP35</strain>
    </source>
</reference>
<dbReference type="GO" id="GO:0009234">
    <property type="term" value="P:menaquinone biosynthetic process"/>
    <property type="evidence" value="ECO:0007669"/>
    <property type="project" value="UniProtKB-UniRule"/>
</dbReference>
<sequence>MSTENRRQAILGDWIEGARLRTLPAAAAPVFVGAAAAFALGAVHPARSVLALLVALLLQVGVNYSNDYSDGIRGTDDQRSGPQRLTGSGLARPRTVLKAALGCFAAAGVLGLFLVAISGTWPLIAAGIAAVAAAWFYTGGKHPYGYMGIGLSELFVFVFFGLMASVGTTWTHIPSAPWWLWLMASCLGLLSVAMLMVNNIRDIPTDSATGKKTVAVRLGQRASRILFSLCLLAPISVFFALPAAIGTHVIICILASLAWILAIFQPVYLVLSGVKGKDLIIVLKHTGFLTLGWALFVSALLISSTFA</sequence>
<dbReference type="PIRSF" id="PIRSF005355">
    <property type="entry name" value="UBIAD1"/>
    <property type="match status" value="1"/>
</dbReference>
<dbReference type="NCBIfam" id="NF004751">
    <property type="entry name" value="PRK06080.1-3"/>
    <property type="match status" value="1"/>
</dbReference>
<accession>A0A6N2RES6</accession>
<dbReference type="InterPro" id="IPR044878">
    <property type="entry name" value="UbiA_sf"/>
</dbReference>
<keyword evidence="5 8" id="KW-0812">Transmembrane</keyword>
<organism evidence="10">
    <name type="scientific">Schaalia odontolytica</name>
    <dbReference type="NCBI Taxonomy" id="1660"/>
    <lineage>
        <taxon>Bacteria</taxon>
        <taxon>Bacillati</taxon>
        <taxon>Actinomycetota</taxon>
        <taxon>Actinomycetes</taxon>
        <taxon>Actinomycetales</taxon>
        <taxon>Actinomycetaceae</taxon>
        <taxon>Schaalia</taxon>
    </lineage>
</organism>
<evidence type="ECO:0000256" key="5">
    <source>
        <dbReference type="ARBA" id="ARBA00022692"/>
    </source>
</evidence>
<keyword evidence="2 8" id="KW-0474">Menaquinone biosynthesis</keyword>
<dbReference type="AlphaFoldDB" id="A0A6N2RES6"/>
<dbReference type="UniPathway" id="UPA00079">
    <property type="reaction ID" value="UER00168"/>
</dbReference>
<dbReference type="Gene3D" id="1.10.357.140">
    <property type="entry name" value="UbiA prenyltransferase"/>
    <property type="match status" value="1"/>
</dbReference>
<dbReference type="EMBL" id="CACRSM010000002">
    <property type="protein sequence ID" value="VYS78200.1"/>
    <property type="molecule type" value="Genomic_DNA"/>
</dbReference>
<evidence type="ECO:0000256" key="9">
    <source>
        <dbReference type="NCBIfam" id="TIGR00751"/>
    </source>
</evidence>
<comment type="subcellular location">
    <subcellularLocation>
        <location evidence="8">Cell membrane</location>
        <topology evidence="8">Multi-pass membrane protein</topology>
    </subcellularLocation>
    <subcellularLocation>
        <location evidence="1">Membrane</location>
        <topology evidence="1">Multi-pass membrane protein</topology>
    </subcellularLocation>
</comment>
<feature type="transmembrane region" description="Helical" evidence="8">
    <location>
        <begin position="20"/>
        <end position="40"/>
    </location>
</feature>
<comment type="function">
    <text evidence="8">Conversion of 1,4-dihydroxy-2-naphthoate (DHNA) to demethylmenaquinone (DMK).</text>
</comment>
<evidence type="ECO:0000256" key="7">
    <source>
        <dbReference type="ARBA" id="ARBA00023136"/>
    </source>
</evidence>
<feature type="transmembrane region" description="Helical" evidence="8">
    <location>
        <begin position="178"/>
        <end position="200"/>
    </location>
</feature>
<dbReference type="GO" id="GO:0042371">
    <property type="term" value="P:vitamin K biosynthetic process"/>
    <property type="evidence" value="ECO:0007669"/>
    <property type="project" value="TreeGrafter"/>
</dbReference>
<gene>
    <name evidence="8 10" type="primary">menA</name>
    <name evidence="10" type="ORF">AOLFYP35_00280</name>
</gene>
<dbReference type="GO" id="GO:0046428">
    <property type="term" value="F:1,4-dihydroxy-2-naphthoate polyprenyltransferase activity"/>
    <property type="evidence" value="ECO:0007669"/>
    <property type="project" value="UniProtKB-UniRule"/>
</dbReference>
<keyword evidence="6 8" id="KW-1133">Transmembrane helix</keyword>
<name>A0A6N2RES6_9ACTO</name>
<dbReference type="CDD" id="cd13962">
    <property type="entry name" value="PT_UbiA_UBIAD1"/>
    <property type="match status" value="1"/>
</dbReference>
<comment type="pathway">
    <text evidence="8">Quinol/quinone metabolism; menaquinone biosynthesis; menaquinol from 1,4-dihydroxy-2-naphthoate: step 1/2.</text>
</comment>
<evidence type="ECO:0000256" key="3">
    <source>
        <dbReference type="ARBA" id="ARBA00022475"/>
    </source>
</evidence>
<evidence type="ECO:0000256" key="1">
    <source>
        <dbReference type="ARBA" id="ARBA00004141"/>
    </source>
</evidence>
<dbReference type="NCBIfam" id="TIGR00751">
    <property type="entry name" value="menA"/>
    <property type="match status" value="1"/>
</dbReference>
<evidence type="ECO:0000256" key="6">
    <source>
        <dbReference type="ARBA" id="ARBA00022989"/>
    </source>
</evidence>
<evidence type="ECO:0000256" key="8">
    <source>
        <dbReference type="HAMAP-Rule" id="MF_01937"/>
    </source>
</evidence>
<evidence type="ECO:0000256" key="4">
    <source>
        <dbReference type="ARBA" id="ARBA00022679"/>
    </source>
</evidence>
<dbReference type="PANTHER" id="PTHR13929:SF0">
    <property type="entry name" value="UBIA PRENYLTRANSFERASE DOMAIN-CONTAINING PROTEIN 1"/>
    <property type="match status" value="1"/>
</dbReference>
<feature type="transmembrane region" description="Helical" evidence="8">
    <location>
        <begin position="247"/>
        <end position="274"/>
    </location>
</feature>
<comment type="catalytic activity">
    <reaction evidence="8">
        <text>an all-trans-polyprenyl diphosphate + 1,4-dihydroxy-2-naphthoate + H(+) = a 2-demethylmenaquinol + CO2 + diphosphate</text>
        <dbReference type="Rhea" id="RHEA:26478"/>
        <dbReference type="Rhea" id="RHEA-COMP:9563"/>
        <dbReference type="Rhea" id="RHEA-COMP:9564"/>
        <dbReference type="ChEBI" id="CHEBI:11173"/>
        <dbReference type="ChEBI" id="CHEBI:15378"/>
        <dbReference type="ChEBI" id="CHEBI:16526"/>
        <dbReference type="ChEBI" id="CHEBI:33019"/>
        <dbReference type="ChEBI" id="CHEBI:55437"/>
        <dbReference type="ChEBI" id="CHEBI:58914"/>
        <dbReference type="EC" id="2.5.1.74"/>
    </reaction>
</comment>
<keyword evidence="4 8" id="KW-0808">Transferase</keyword>
<protein>
    <recommendedName>
        <fullName evidence="8 9">1,4-dihydroxy-2-naphthoate octaprenyltransferase</fullName>
        <shortName evidence="8">DHNA-octaprenyltransferase</shortName>
        <ecNumber evidence="8 9">2.5.1.74</ecNumber>
    </recommendedName>
</protein>
<comment type="similarity">
    <text evidence="8">Belongs to the MenA family. Type 1 subfamily.</text>
</comment>
<dbReference type="GO" id="GO:0005886">
    <property type="term" value="C:plasma membrane"/>
    <property type="evidence" value="ECO:0007669"/>
    <property type="project" value="UniProtKB-SubCell"/>
</dbReference>
<feature type="transmembrane region" description="Helical" evidence="8">
    <location>
        <begin position="286"/>
        <end position="306"/>
    </location>
</feature>
<proteinExistence type="inferred from homology"/>